<dbReference type="Gramene" id="ABP00361">
    <property type="protein sequence ID" value="ABP00361"/>
    <property type="gene ID" value="OSTLU_28203"/>
</dbReference>
<organism evidence="3 4">
    <name type="scientific">Ostreococcus lucimarinus (strain CCE9901)</name>
    <dbReference type="NCBI Taxonomy" id="436017"/>
    <lineage>
        <taxon>Eukaryota</taxon>
        <taxon>Viridiplantae</taxon>
        <taxon>Chlorophyta</taxon>
        <taxon>Mamiellophyceae</taxon>
        <taxon>Mamiellales</taxon>
        <taxon>Bathycoccaceae</taxon>
        <taxon>Ostreococcus</taxon>
    </lineage>
</organism>
<accession>A4S9H5</accession>
<feature type="region of interest" description="Disordered" evidence="1">
    <location>
        <begin position="1"/>
        <end position="23"/>
    </location>
</feature>
<dbReference type="EMBL" id="CP000596">
    <property type="protein sequence ID" value="ABP00361.1"/>
    <property type="molecule type" value="Genomic_DNA"/>
</dbReference>
<keyword evidence="2" id="KW-1133">Transmembrane helix</keyword>
<evidence type="ECO:0000256" key="1">
    <source>
        <dbReference type="SAM" id="MobiDB-lite"/>
    </source>
</evidence>
<sequence>MSRANANAIANAKARDVDAGTSRARALEATLESARDAVATTSDGVTAFAEASIVNSRDVSDVRARETKEHERESAREASAAIVRRPTPTGKVDVSRQEMLEALARELDETESLLGTTKRTTEGERAMSVASLFAGGERYVAATSFATTSRREEARGGAEAAPSETLGRESRRWVQPLKRARWSAITMVMCACACVAALMFAGETPQARARRHIHLSSLSDMLCEVAFTPAIAEASNDTPINRVIAATDQIYILTTQNCASVNTTIRVPKEFEGKATCVSGKVLDRCTAASTGVWYKSHYTRVSMSHGMIAKHAKENGFEHITVMEEDAVVNADVEVHSETEADLLTLIGGEFEGESASLGRVKLGSGGGGPPAWKLIRPSVRPHLFEKFEIKKSSTGGMVEVTTATRDDLVCPTQCHCVNTRAEGQLCRLNAGGCDLRSSDMYLLHNTAYDELISVLFTGTDDTIIDHYVLQNVDSAWLVHPSITTQAKLDIDRALQHRVQELFEEKCVR</sequence>
<keyword evidence="4" id="KW-1185">Reference proteome</keyword>
<dbReference type="Proteomes" id="UP000001568">
    <property type="component" value="Chromosome 16"/>
</dbReference>
<dbReference type="GeneID" id="5005981"/>
<keyword evidence="2" id="KW-0472">Membrane</keyword>
<keyword evidence="2" id="KW-0812">Transmembrane</keyword>
<protein>
    <submittedName>
        <fullName evidence="3">Uncharacterized protein</fullName>
    </submittedName>
</protein>
<gene>
    <name evidence="3" type="ORF">OSTLU_28203</name>
</gene>
<name>A4S9H5_OSTLU</name>
<dbReference type="RefSeq" id="XP_001422067.1">
    <property type="nucleotide sequence ID" value="XM_001422030.1"/>
</dbReference>
<dbReference type="OrthoDB" id="10486065at2759"/>
<feature type="compositionally biased region" description="Low complexity" evidence="1">
    <location>
        <begin position="1"/>
        <end position="12"/>
    </location>
</feature>
<evidence type="ECO:0000313" key="3">
    <source>
        <dbReference type="EMBL" id="ABP00361.1"/>
    </source>
</evidence>
<reference evidence="3 4" key="1">
    <citation type="journal article" date="2007" name="Proc. Natl. Acad. Sci. U.S.A.">
        <title>The tiny eukaryote Ostreococcus provides genomic insights into the paradox of plankton speciation.</title>
        <authorList>
            <person name="Palenik B."/>
            <person name="Grimwood J."/>
            <person name="Aerts A."/>
            <person name="Rouze P."/>
            <person name="Salamov A."/>
            <person name="Putnam N."/>
            <person name="Dupont C."/>
            <person name="Jorgensen R."/>
            <person name="Derelle E."/>
            <person name="Rombauts S."/>
            <person name="Zhou K."/>
            <person name="Otillar R."/>
            <person name="Merchant S.S."/>
            <person name="Podell S."/>
            <person name="Gaasterland T."/>
            <person name="Napoli C."/>
            <person name="Gendler K."/>
            <person name="Manuell A."/>
            <person name="Tai V."/>
            <person name="Vallon O."/>
            <person name="Piganeau G."/>
            <person name="Jancek S."/>
            <person name="Heijde M."/>
            <person name="Jabbari K."/>
            <person name="Bowler C."/>
            <person name="Lohr M."/>
            <person name="Robbens S."/>
            <person name="Werner G."/>
            <person name="Dubchak I."/>
            <person name="Pazour G.J."/>
            <person name="Ren Q."/>
            <person name="Paulsen I."/>
            <person name="Delwiche C."/>
            <person name="Schmutz J."/>
            <person name="Rokhsar D."/>
            <person name="Van de Peer Y."/>
            <person name="Moreau H."/>
            <person name="Grigoriev I.V."/>
        </authorList>
    </citation>
    <scope>NUCLEOTIDE SEQUENCE [LARGE SCALE GENOMIC DNA]</scope>
    <source>
        <strain evidence="3 4">CCE9901</strain>
    </source>
</reference>
<feature type="transmembrane region" description="Helical" evidence="2">
    <location>
        <begin position="180"/>
        <end position="201"/>
    </location>
</feature>
<dbReference type="AlphaFoldDB" id="A4S9H5"/>
<dbReference type="HOGENOM" id="CLU_534634_0_0_1"/>
<evidence type="ECO:0000256" key="2">
    <source>
        <dbReference type="SAM" id="Phobius"/>
    </source>
</evidence>
<evidence type="ECO:0000313" key="4">
    <source>
        <dbReference type="Proteomes" id="UP000001568"/>
    </source>
</evidence>
<dbReference type="KEGG" id="olu:OSTLU_28203"/>
<proteinExistence type="predicted"/>